<dbReference type="NCBIfam" id="NF009251">
    <property type="entry name" value="PRK12607.1"/>
    <property type="match status" value="1"/>
</dbReference>
<dbReference type="GO" id="GO:0005524">
    <property type="term" value="F:ATP binding"/>
    <property type="evidence" value="ECO:0007669"/>
    <property type="project" value="UniProtKB-KW"/>
</dbReference>
<evidence type="ECO:0000256" key="7">
    <source>
        <dbReference type="ARBA" id="ARBA00030409"/>
    </source>
</evidence>
<dbReference type="OMA" id="CEPFKVE"/>
<comment type="catalytic activity">
    <reaction evidence="8">
        <text>5-amino-1-(5-phospho-D-ribosyl)imidazole-4-carboxylate + L-aspartate + ATP = (2S)-2-[5-amino-1-(5-phospho-beta-D-ribosyl)imidazole-4-carboxamido]succinate + ADP + phosphate + 2 H(+)</text>
        <dbReference type="Rhea" id="RHEA:22628"/>
        <dbReference type="ChEBI" id="CHEBI:15378"/>
        <dbReference type="ChEBI" id="CHEBI:29991"/>
        <dbReference type="ChEBI" id="CHEBI:30616"/>
        <dbReference type="ChEBI" id="CHEBI:43474"/>
        <dbReference type="ChEBI" id="CHEBI:58443"/>
        <dbReference type="ChEBI" id="CHEBI:77657"/>
        <dbReference type="ChEBI" id="CHEBI:456216"/>
        <dbReference type="EC" id="6.3.2.6"/>
    </reaction>
</comment>
<evidence type="ECO:0000313" key="12">
    <source>
        <dbReference type="Proteomes" id="UP000002630"/>
    </source>
</evidence>
<dbReference type="SUPFAM" id="SSF56104">
    <property type="entry name" value="SAICAR synthase-like"/>
    <property type="match status" value="1"/>
</dbReference>
<feature type="domain" description="SAICAR synthetase/ADE2 N-terminal" evidence="10">
    <location>
        <begin position="64"/>
        <end position="309"/>
    </location>
</feature>
<dbReference type="EC" id="6.3.2.6" evidence="2"/>
<dbReference type="GO" id="GO:0006189">
    <property type="term" value="P:'de novo' IMP biosynthetic process"/>
    <property type="evidence" value="ECO:0007669"/>
    <property type="project" value="UniProtKB-UniPathway"/>
</dbReference>
<keyword evidence="3" id="KW-0436">Ligase</keyword>
<evidence type="ECO:0000256" key="5">
    <source>
        <dbReference type="ARBA" id="ARBA00022755"/>
    </source>
</evidence>
<dbReference type="UniPathway" id="UPA00074">
    <property type="reaction ID" value="UER00131"/>
</dbReference>
<dbReference type="OrthoDB" id="9991235at2759"/>
<gene>
    <name evidence="11" type="ORF">Esi_0096_0015</name>
</gene>
<dbReference type="STRING" id="2880.D7G980"/>
<dbReference type="Pfam" id="PF01259">
    <property type="entry name" value="SAICAR_synt"/>
    <property type="match status" value="1"/>
</dbReference>
<dbReference type="GO" id="GO:0005737">
    <property type="term" value="C:cytoplasm"/>
    <property type="evidence" value="ECO:0007669"/>
    <property type="project" value="TreeGrafter"/>
</dbReference>
<comment type="pathway">
    <text evidence="1">Purine metabolism; IMP biosynthesis via de novo pathway; 5-amino-1-(5-phospho-D-ribosyl)imidazole-4-carboxamide from 5-amino-1-(5-phospho-D-ribosyl)imidazole-4-carboxylate: step 1/2.</text>
</comment>
<keyword evidence="4" id="KW-0547">Nucleotide-binding</keyword>
<dbReference type="eggNOG" id="KOG2835">
    <property type="taxonomic scope" value="Eukaryota"/>
</dbReference>
<dbReference type="AlphaFoldDB" id="D7G980"/>
<dbReference type="Proteomes" id="UP000002630">
    <property type="component" value="Linkage Group LG30"/>
</dbReference>
<evidence type="ECO:0000256" key="1">
    <source>
        <dbReference type="ARBA" id="ARBA00004672"/>
    </source>
</evidence>
<evidence type="ECO:0000256" key="3">
    <source>
        <dbReference type="ARBA" id="ARBA00022598"/>
    </source>
</evidence>
<evidence type="ECO:0000256" key="2">
    <source>
        <dbReference type="ARBA" id="ARBA00012217"/>
    </source>
</evidence>
<proteinExistence type="inferred from homology"/>
<dbReference type="InterPro" id="IPR028923">
    <property type="entry name" value="SAICAR_synt/ADE2_N"/>
</dbReference>
<dbReference type="Gene3D" id="3.30.200.20">
    <property type="entry name" value="Phosphorylase Kinase, domain 1"/>
    <property type="match status" value="1"/>
</dbReference>
<reference evidence="11 12" key="1">
    <citation type="journal article" date="2010" name="Nature">
        <title>The Ectocarpus genome and the independent evolution of multicellularity in brown algae.</title>
        <authorList>
            <person name="Cock J.M."/>
            <person name="Sterck L."/>
            <person name="Rouze P."/>
            <person name="Scornet D."/>
            <person name="Allen A.E."/>
            <person name="Amoutzias G."/>
            <person name="Anthouard V."/>
            <person name="Artiguenave F."/>
            <person name="Aury J.M."/>
            <person name="Badger J.H."/>
            <person name="Beszteri B."/>
            <person name="Billiau K."/>
            <person name="Bonnet E."/>
            <person name="Bothwell J.H."/>
            <person name="Bowler C."/>
            <person name="Boyen C."/>
            <person name="Brownlee C."/>
            <person name="Carrano C.J."/>
            <person name="Charrier B."/>
            <person name="Cho G.Y."/>
            <person name="Coelho S.M."/>
            <person name="Collen J."/>
            <person name="Corre E."/>
            <person name="Da Silva C."/>
            <person name="Delage L."/>
            <person name="Delaroque N."/>
            <person name="Dittami S.M."/>
            <person name="Doulbeau S."/>
            <person name="Elias M."/>
            <person name="Farnham G."/>
            <person name="Gachon C.M."/>
            <person name="Gschloessl B."/>
            <person name="Heesch S."/>
            <person name="Jabbari K."/>
            <person name="Jubin C."/>
            <person name="Kawai H."/>
            <person name="Kimura K."/>
            <person name="Kloareg B."/>
            <person name="Kupper F.C."/>
            <person name="Lang D."/>
            <person name="Le Bail A."/>
            <person name="Leblanc C."/>
            <person name="Lerouge P."/>
            <person name="Lohr M."/>
            <person name="Lopez P.J."/>
            <person name="Martens C."/>
            <person name="Maumus F."/>
            <person name="Michel G."/>
            <person name="Miranda-Saavedra D."/>
            <person name="Morales J."/>
            <person name="Moreau H."/>
            <person name="Motomura T."/>
            <person name="Nagasato C."/>
            <person name="Napoli C.A."/>
            <person name="Nelson D.R."/>
            <person name="Nyvall-Collen P."/>
            <person name="Peters A.F."/>
            <person name="Pommier C."/>
            <person name="Potin P."/>
            <person name="Poulain J."/>
            <person name="Quesneville H."/>
            <person name="Read B."/>
            <person name="Rensing S.A."/>
            <person name="Ritter A."/>
            <person name="Rousvoal S."/>
            <person name="Samanta M."/>
            <person name="Samson G."/>
            <person name="Schroeder D.C."/>
            <person name="Segurens B."/>
            <person name="Strittmatter M."/>
            <person name="Tonon T."/>
            <person name="Tregear J.W."/>
            <person name="Valentin K."/>
            <person name="von Dassow P."/>
            <person name="Yamagishi T."/>
            <person name="Van de Peer Y."/>
            <person name="Wincker P."/>
        </authorList>
    </citation>
    <scope>NUCLEOTIDE SEQUENCE [LARGE SCALE GENOMIC DNA]</scope>
    <source>
        <strain evidence="12">Ec32 / CCAP1310/4</strain>
    </source>
</reference>
<evidence type="ECO:0000256" key="6">
    <source>
        <dbReference type="ARBA" id="ARBA00022840"/>
    </source>
</evidence>
<dbReference type="InParanoid" id="D7G980"/>
<protein>
    <recommendedName>
        <fullName evidence="2">phosphoribosylaminoimidazolesuccinocarboxamide synthase</fullName>
        <ecNumber evidence="2">6.3.2.6</ecNumber>
    </recommendedName>
    <alternativeName>
        <fullName evidence="7">SAICAR synthetase</fullName>
    </alternativeName>
</protein>
<keyword evidence="6" id="KW-0067">ATP-binding</keyword>
<dbReference type="PANTHER" id="PTHR43700">
    <property type="entry name" value="PHOSPHORIBOSYLAMINOIMIDAZOLE-SUCCINOCARBOXAMIDE SYNTHASE"/>
    <property type="match status" value="1"/>
</dbReference>
<accession>D7G980</accession>
<dbReference type="Gene3D" id="3.30.470.20">
    <property type="entry name" value="ATP-grasp fold, B domain"/>
    <property type="match status" value="1"/>
</dbReference>
<dbReference type="CDD" id="cd01414">
    <property type="entry name" value="SAICAR_synt_Sc"/>
    <property type="match status" value="1"/>
</dbReference>
<evidence type="ECO:0000259" key="10">
    <source>
        <dbReference type="Pfam" id="PF01259"/>
    </source>
</evidence>
<keyword evidence="5" id="KW-0658">Purine biosynthesis</keyword>
<dbReference type="EMBL" id="FN649755">
    <property type="protein sequence ID" value="CBJ28207.1"/>
    <property type="molecule type" value="Genomic_DNA"/>
</dbReference>
<organism evidence="11 12">
    <name type="scientific">Ectocarpus siliculosus</name>
    <name type="common">Brown alga</name>
    <name type="synonym">Conferva siliculosa</name>
    <dbReference type="NCBI Taxonomy" id="2880"/>
    <lineage>
        <taxon>Eukaryota</taxon>
        <taxon>Sar</taxon>
        <taxon>Stramenopiles</taxon>
        <taxon>Ochrophyta</taxon>
        <taxon>PX clade</taxon>
        <taxon>Phaeophyceae</taxon>
        <taxon>Ectocarpales</taxon>
        <taxon>Ectocarpaceae</taxon>
        <taxon>Ectocarpus</taxon>
    </lineage>
</organism>
<dbReference type="FunFam" id="3.30.200.20:FF:000199">
    <property type="entry name" value="Phosphoribosylaminoimidazole-succinocarboxamide synthase"/>
    <property type="match status" value="1"/>
</dbReference>
<dbReference type="HAMAP" id="MF_00137">
    <property type="entry name" value="SAICAR_synth"/>
    <property type="match status" value="1"/>
</dbReference>
<name>D7G980_ECTSI</name>
<dbReference type="EMBL" id="FN649201">
    <property type="protein sequence ID" value="CBJ28207.1"/>
    <property type="molecule type" value="Genomic_DNA"/>
</dbReference>
<dbReference type="PANTHER" id="PTHR43700:SF1">
    <property type="entry name" value="PHOSPHORIBOSYLAMINOIMIDAZOLE-SUCCINOCARBOXAMIDE SYNTHASE"/>
    <property type="match status" value="1"/>
</dbReference>
<sequence>MATAVASADQQAKALSLAKVVADAQEKTKKYLGRIEAAVDDSARQCIAESRLDQQLVGHSKRTVGKVRDTYICDDAIVLVTTDRQSAFDRQLARVPFKGAVLNQTSAWWFEKTRHIAPNHLLGSPHPNVCVGKKCKVFPIEFVMRGYLTGSTSTSIWKNYEKGTRAYCGHTLPEGMSKNQALPMGNILTPTTKDDLHDELISAQEIVSSNRMSQQDWDECSRLAHALFRFGQEAAAERGLILVDTKYELGKDADGNIILVDEIHTPDSSRYWVKETYEGNISQGREPENIDKEFLRRWYTQHCDPYKDETVPDAPRELVAELSRRYVMLYEIITGQDFVFPSEDGPPVDERMSSSVSNFLKSHREA</sequence>
<keyword evidence="12" id="KW-1185">Reference proteome</keyword>
<evidence type="ECO:0000256" key="8">
    <source>
        <dbReference type="ARBA" id="ARBA00048475"/>
    </source>
</evidence>
<evidence type="ECO:0000256" key="9">
    <source>
        <dbReference type="SAM" id="MobiDB-lite"/>
    </source>
</evidence>
<feature type="region of interest" description="Disordered" evidence="9">
    <location>
        <begin position="344"/>
        <end position="366"/>
    </location>
</feature>
<evidence type="ECO:0000256" key="4">
    <source>
        <dbReference type="ARBA" id="ARBA00022741"/>
    </source>
</evidence>
<dbReference type="GO" id="GO:0004639">
    <property type="term" value="F:phosphoribosylaminoimidazolesuccinocarboxamide synthase activity"/>
    <property type="evidence" value="ECO:0007669"/>
    <property type="project" value="UniProtKB-EC"/>
</dbReference>
<evidence type="ECO:0000313" key="11">
    <source>
        <dbReference type="EMBL" id="CBJ28207.1"/>
    </source>
</evidence>